<dbReference type="EMBL" id="JALDAY010000015">
    <property type="protein sequence ID" value="MCI3277521.1"/>
    <property type="molecule type" value="Genomic_DNA"/>
</dbReference>
<evidence type="ECO:0000313" key="1">
    <source>
        <dbReference type="EMBL" id="MCI3277521.1"/>
    </source>
</evidence>
<dbReference type="RefSeq" id="WP_242775324.1">
    <property type="nucleotide sequence ID" value="NZ_JALDAY010000015.1"/>
</dbReference>
<comment type="caution">
    <text evidence="1">The sequence shown here is derived from an EMBL/GenBank/DDBJ whole genome shotgun (WGS) entry which is preliminary data.</text>
</comment>
<gene>
    <name evidence="1" type="ORF">MQP27_41280</name>
</gene>
<accession>A0ABS9YJU7</accession>
<evidence type="ECO:0000313" key="2">
    <source>
        <dbReference type="Proteomes" id="UP001165269"/>
    </source>
</evidence>
<reference evidence="1" key="1">
    <citation type="submission" date="2022-03" db="EMBL/GenBank/DDBJ databases">
        <title>Streptomyces 7R015 and 7R016 isolated from Barleria lupulina in Thailand.</title>
        <authorList>
            <person name="Kanchanasin P."/>
            <person name="Phongsopitanun W."/>
            <person name="Tanasupawat S."/>
        </authorList>
    </citation>
    <scope>NUCLEOTIDE SEQUENCE</scope>
    <source>
        <strain evidence="1">7R015</strain>
    </source>
</reference>
<dbReference type="Proteomes" id="UP001165269">
    <property type="component" value="Unassembled WGS sequence"/>
</dbReference>
<organism evidence="1 2">
    <name type="scientific">Streptomyces cylindrosporus</name>
    <dbReference type="NCBI Taxonomy" id="2927583"/>
    <lineage>
        <taxon>Bacteria</taxon>
        <taxon>Bacillati</taxon>
        <taxon>Actinomycetota</taxon>
        <taxon>Actinomycetes</taxon>
        <taxon>Kitasatosporales</taxon>
        <taxon>Streptomycetaceae</taxon>
        <taxon>Streptomyces</taxon>
    </lineage>
</organism>
<name>A0ABS9YJU7_9ACTN</name>
<sequence length="93" mass="9243">MARAIPLATGTADAQAVTGACTLVGFSARETGGTNSADVTFRDGTDASGAIKAIARLVANGSQAGPLPPVDFATGIFIDRSGTGSSELVLYLL</sequence>
<keyword evidence="2" id="KW-1185">Reference proteome</keyword>
<protein>
    <submittedName>
        <fullName evidence="1">Uncharacterized protein</fullName>
    </submittedName>
</protein>
<proteinExistence type="predicted"/>